<organism evidence="2 3">
    <name type="scientific">Pelodictyon luteolum</name>
    <dbReference type="NCBI Taxonomy" id="1100"/>
    <lineage>
        <taxon>Bacteria</taxon>
        <taxon>Pseudomonadati</taxon>
        <taxon>Chlorobiota</taxon>
        <taxon>Chlorobiia</taxon>
        <taxon>Chlorobiales</taxon>
        <taxon>Chlorobiaceae</taxon>
        <taxon>Chlorobium/Pelodictyon group</taxon>
        <taxon>Pelodictyon</taxon>
    </lineage>
</organism>
<protein>
    <submittedName>
        <fullName evidence="2">Uncharacterized protein</fullName>
    </submittedName>
</protein>
<dbReference type="AlphaFoldDB" id="A0A165LF86"/>
<reference evidence="2 3" key="1">
    <citation type="submission" date="2016-03" db="EMBL/GenBank/DDBJ databases">
        <title>Speciation and ecological success in dimly lit waters: horizontal gene transfer in a green sulfur bacteria bloom unveiled by metagenomic assembly.</title>
        <authorList>
            <person name="Llorens-Mares T."/>
            <person name="Liu Z."/>
            <person name="Allen L.Z."/>
            <person name="Rusch D.B."/>
            <person name="Craig M.T."/>
            <person name="Dupont C.L."/>
            <person name="Bryant D.A."/>
            <person name="Casamayor E.O."/>
        </authorList>
    </citation>
    <scope>NUCLEOTIDE SEQUENCE [LARGE SCALE GENOMIC DNA]</scope>
    <source>
        <strain evidence="2">CIII</strain>
    </source>
</reference>
<proteinExistence type="predicted"/>
<gene>
    <name evidence="2" type="ORF">A3K90_06935</name>
</gene>
<accession>A0A165LF86</accession>
<comment type="caution">
    <text evidence="2">The sequence shown here is derived from an EMBL/GenBank/DDBJ whole genome shotgun (WGS) entry which is preliminary data.</text>
</comment>
<evidence type="ECO:0000313" key="2">
    <source>
        <dbReference type="EMBL" id="KZK73956.1"/>
    </source>
</evidence>
<sequence length="180" mass="19837">MILILLLLALGLLLAIFVMLFTGWPGRERKAVEEIGRELRREMAQQRVDSMQLLHAMKIELEESLRESIEQEVSSLAAAGTKRRSQGRKGQAPHSISNPPSIDTGDAQREPSAVLPESTSVDDGDEPMQVREEDRGQLALFAEPAAAAPLSLRLVHPDPVPPPEEDMIRVYAADDLPDVD</sequence>
<dbReference type="Proteomes" id="UP000076481">
    <property type="component" value="Unassembled WGS sequence"/>
</dbReference>
<dbReference type="RefSeq" id="WP_011358160.1">
    <property type="nucleotide sequence ID" value="NZ_LVWG01000032.1"/>
</dbReference>
<feature type="region of interest" description="Disordered" evidence="1">
    <location>
        <begin position="76"/>
        <end position="135"/>
    </location>
</feature>
<name>A0A165LF86_PELLU</name>
<evidence type="ECO:0000256" key="1">
    <source>
        <dbReference type="SAM" id="MobiDB-lite"/>
    </source>
</evidence>
<dbReference type="EMBL" id="LVWG01000032">
    <property type="protein sequence ID" value="KZK73956.1"/>
    <property type="molecule type" value="Genomic_DNA"/>
</dbReference>
<evidence type="ECO:0000313" key="3">
    <source>
        <dbReference type="Proteomes" id="UP000076481"/>
    </source>
</evidence>
<dbReference type="OMA" id="ETIHMGY"/>